<feature type="domain" description="Alpha/beta hydrolase fold-3" evidence="3">
    <location>
        <begin position="182"/>
        <end position="304"/>
    </location>
</feature>
<dbReference type="Pfam" id="PF07859">
    <property type="entry name" value="Abhydrolase_3"/>
    <property type="match status" value="1"/>
</dbReference>
<name>A0A5C3QYD0_9AGAR</name>
<feature type="region of interest" description="Disordered" evidence="2">
    <location>
        <begin position="352"/>
        <end position="388"/>
    </location>
</feature>
<proteinExistence type="predicted"/>
<dbReference type="STRING" id="1884261.A0A5C3QYD0"/>
<evidence type="ECO:0000256" key="2">
    <source>
        <dbReference type="SAM" id="MobiDB-lite"/>
    </source>
</evidence>
<accession>A0A5C3QYD0</accession>
<organism evidence="4 5">
    <name type="scientific">Pterulicium gracile</name>
    <dbReference type="NCBI Taxonomy" id="1884261"/>
    <lineage>
        <taxon>Eukaryota</taxon>
        <taxon>Fungi</taxon>
        <taxon>Dikarya</taxon>
        <taxon>Basidiomycota</taxon>
        <taxon>Agaricomycotina</taxon>
        <taxon>Agaricomycetes</taxon>
        <taxon>Agaricomycetidae</taxon>
        <taxon>Agaricales</taxon>
        <taxon>Pleurotineae</taxon>
        <taxon>Pterulaceae</taxon>
        <taxon>Pterulicium</taxon>
    </lineage>
</organism>
<keyword evidence="1" id="KW-0378">Hydrolase</keyword>
<feature type="region of interest" description="Disordered" evidence="2">
    <location>
        <begin position="545"/>
        <end position="594"/>
    </location>
</feature>
<dbReference type="GO" id="GO:0016787">
    <property type="term" value="F:hydrolase activity"/>
    <property type="evidence" value="ECO:0007669"/>
    <property type="project" value="UniProtKB-KW"/>
</dbReference>
<dbReference type="InterPro" id="IPR050300">
    <property type="entry name" value="GDXG_lipolytic_enzyme"/>
</dbReference>
<dbReference type="SUPFAM" id="SSF53474">
    <property type="entry name" value="alpha/beta-Hydrolases"/>
    <property type="match status" value="1"/>
</dbReference>
<evidence type="ECO:0000313" key="4">
    <source>
        <dbReference type="EMBL" id="TFL07005.1"/>
    </source>
</evidence>
<dbReference type="EMBL" id="ML178814">
    <property type="protein sequence ID" value="TFL07005.1"/>
    <property type="molecule type" value="Genomic_DNA"/>
</dbReference>
<dbReference type="PANTHER" id="PTHR48081">
    <property type="entry name" value="AB HYDROLASE SUPERFAMILY PROTEIN C4A8.06C"/>
    <property type="match status" value="1"/>
</dbReference>
<dbReference type="InterPro" id="IPR029058">
    <property type="entry name" value="AB_hydrolase_fold"/>
</dbReference>
<sequence length="873" mass="95800">MPVNTLTTQAGLKIGPIVFETLLKHYFERFKNSQTHAEGSTLLRKEELLYDEAFNVCKAFLEASSYSTVEEVQEFANTKTPSPPWVHVVRLLVPMSSCDDAAKILITALGGEEEARRITGGLKWWQVRGVQGVDAQWITAKEDWKELRRREKERTKGQDANPQPKTDEDQVYEAEMDDMKCILYSHGGGYYFGSIDQERYSMQRHARKINGRVFAINYRLAPQYPFPCALQDLIAAYLFLIRPPEGALHRPVKPSSITIMGDSAGGGLSMALLQVIRDTGLPAPAGAVLISPWCDFTHSFPSIHTNGPTDVIPEFGLSLQKPSPLWPPPTPEVAHDLRLSLRQRLKQTLQPLTRNSGAPLSPGAHTPLASPTAPLSEHGHVEPTPTLGQATVNVGTTAAIPSVDARDQTIRLMSSLNEPIVIDDQLHLYAQNSQIIHPLISPGLSYLGGLPPMLFIASDGEVLRDEVIYAAHRAAYPDKFPIRDDVRALYPPLAGIEAKYTGSPVHLQVYDDCAHVLPVLFSFTTPAKYCFRAIASFGRHVTGTPQRADSSILSPPKPPARSLSVNGAGSSGSSSPGREARNGSKLGNDQGVRKAASFKVLRKPSFLQRRPSRMVSPARSAPTTLPMTEEPVPLLPDDVAGPRFYPKPSPAGSTETGLTRTAGDPVVYSGTVEYPSMNIAMIRERVSTRGVIRALEPEAEIEALNIRHEDIGVLSERVARRYLTGKQKFEKKFPQAQKMVEKQRKKNLQIASKDAERKSSIIKKQIKNIEENGPGHGRAISENGVLTDCEPGAASRGWDWFMDGSEHPPPSSITARQDTVEARRLAKIADQAVLAEEHSFSGNNVWSTVVDFLTVTSSPKAKKSESAETARDS</sequence>
<dbReference type="Proteomes" id="UP000305067">
    <property type="component" value="Unassembled WGS sequence"/>
</dbReference>
<keyword evidence="5" id="KW-1185">Reference proteome</keyword>
<evidence type="ECO:0000259" key="3">
    <source>
        <dbReference type="Pfam" id="PF07859"/>
    </source>
</evidence>
<feature type="compositionally biased region" description="Low complexity" evidence="2">
    <location>
        <begin position="562"/>
        <end position="577"/>
    </location>
</feature>
<dbReference type="OrthoDB" id="1662883at2759"/>
<dbReference type="AlphaFoldDB" id="A0A5C3QYD0"/>
<dbReference type="Gene3D" id="3.40.50.1820">
    <property type="entry name" value="alpha/beta hydrolase"/>
    <property type="match status" value="1"/>
</dbReference>
<protein>
    <recommendedName>
        <fullName evidence="3">Alpha/beta hydrolase fold-3 domain-containing protein</fullName>
    </recommendedName>
</protein>
<evidence type="ECO:0000256" key="1">
    <source>
        <dbReference type="ARBA" id="ARBA00022801"/>
    </source>
</evidence>
<dbReference type="InterPro" id="IPR013094">
    <property type="entry name" value="AB_hydrolase_3"/>
</dbReference>
<reference evidence="4 5" key="1">
    <citation type="journal article" date="2019" name="Nat. Ecol. Evol.">
        <title>Megaphylogeny resolves global patterns of mushroom evolution.</title>
        <authorList>
            <person name="Varga T."/>
            <person name="Krizsan K."/>
            <person name="Foldi C."/>
            <person name="Dima B."/>
            <person name="Sanchez-Garcia M."/>
            <person name="Sanchez-Ramirez S."/>
            <person name="Szollosi G.J."/>
            <person name="Szarkandi J.G."/>
            <person name="Papp V."/>
            <person name="Albert L."/>
            <person name="Andreopoulos W."/>
            <person name="Angelini C."/>
            <person name="Antonin V."/>
            <person name="Barry K.W."/>
            <person name="Bougher N.L."/>
            <person name="Buchanan P."/>
            <person name="Buyck B."/>
            <person name="Bense V."/>
            <person name="Catcheside P."/>
            <person name="Chovatia M."/>
            <person name="Cooper J."/>
            <person name="Damon W."/>
            <person name="Desjardin D."/>
            <person name="Finy P."/>
            <person name="Geml J."/>
            <person name="Haridas S."/>
            <person name="Hughes K."/>
            <person name="Justo A."/>
            <person name="Karasinski D."/>
            <person name="Kautmanova I."/>
            <person name="Kiss B."/>
            <person name="Kocsube S."/>
            <person name="Kotiranta H."/>
            <person name="LaButti K.M."/>
            <person name="Lechner B.E."/>
            <person name="Liimatainen K."/>
            <person name="Lipzen A."/>
            <person name="Lukacs Z."/>
            <person name="Mihaltcheva S."/>
            <person name="Morgado L.N."/>
            <person name="Niskanen T."/>
            <person name="Noordeloos M.E."/>
            <person name="Ohm R.A."/>
            <person name="Ortiz-Santana B."/>
            <person name="Ovrebo C."/>
            <person name="Racz N."/>
            <person name="Riley R."/>
            <person name="Savchenko A."/>
            <person name="Shiryaev A."/>
            <person name="Soop K."/>
            <person name="Spirin V."/>
            <person name="Szebenyi C."/>
            <person name="Tomsovsky M."/>
            <person name="Tulloss R.E."/>
            <person name="Uehling J."/>
            <person name="Grigoriev I.V."/>
            <person name="Vagvolgyi C."/>
            <person name="Papp T."/>
            <person name="Martin F.M."/>
            <person name="Miettinen O."/>
            <person name="Hibbett D.S."/>
            <person name="Nagy L.G."/>
        </authorList>
    </citation>
    <scope>NUCLEOTIDE SEQUENCE [LARGE SCALE GENOMIC DNA]</scope>
    <source>
        <strain evidence="4 5">CBS 309.79</strain>
    </source>
</reference>
<dbReference type="PANTHER" id="PTHR48081:SF5">
    <property type="entry name" value="ALPHA_BETA HYDROLASE FOLD-3 DOMAIN-CONTAINING PROTEIN"/>
    <property type="match status" value="1"/>
</dbReference>
<evidence type="ECO:0000313" key="5">
    <source>
        <dbReference type="Proteomes" id="UP000305067"/>
    </source>
</evidence>
<feature type="region of interest" description="Disordered" evidence="2">
    <location>
        <begin position="149"/>
        <end position="168"/>
    </location>
</feature>
<gene>
    <name evidence="4" type="ORF">BDV98DRAFT_557094</name>
</gene>
<feature type="region of interest" description="Disordered" evidence="2">
    <location>
        <begin position="608"/>
        <end position="633"/>
    </location>
</feature>